<evidence type="ECO:0000313" key="5">
    <source>
        <dbReference type="Proteomes" id="UP000270272"/>
    </source>
</evidence>
<dbReference type="Gene3D" id="1.25.40.20">
    <property type="entry name" value="Ankyrin repeat-containing domain"/>
    <property type="match status" value="1"/>
</dbReference>
<evidence type="ECO:0000256" key="3">
    <source>
        <dbReference type="PROSITE-ProRule" id="PRU00023"/>
    </source>
</evidence>
<feature type="repeat" description="ANK" evidence="3">
    <location>
        <begin position="37"/>
        <end position="69"/>
    </location>
</feature>
<evidence type="ECO:0000313" key="4">
    <source>
        <dbReference type="EMBL" id="VEB88985.1"/>
    </source>
</evidence>
<dbReference type="PROSITE" id="PS50088">
    <property type="entry name" value="ANK_REPEAT"/>
    <property type="match status" value="1"/>
</dbReference>
<evidence type="ECO:0000256" key="2">
    <source>
        <dbReference type="ARBA" id="ARBA00023043"/>
    </source>
</evidence>
<dbReference type="AlphaFoldDB" id="A0A3S4I5H0"/>
<proteinExistence type="predicted"/>
<dbReference type="PANTHER" id="PTHR24198">
    <property type="entry name" value="ANKYRIN REPEAT AND PROTEIN KINASE DOMAIN-CONTAINING PROTEIN"/>
    <property type="match status" value="1"/>
</dbReference>
<dbReference type="InterPro" id="IPR036770">
    <property type="entry name" value="Ankyrin_rpt-contain_sf"/>
</dbReference>
<accession>A0A3S4I5H0</accession>
<keyword evidence="1" id="KW-0677">Repeat</keyword>
<dbReference type="Proteomes" id="UP000270272">
    <property type="component" value="Chromosome"/>
</dbReference>
<evidence type="ECO:0000256" key="1">
    <source>
        <dbReference type="ARBA" id="ARBA00022737"/>
    </source>
</evidence>
<keyword evidence="2 3" id="KW-0040">ANK repeat</keyword>
<organism evidence="4 5">
    <name type="scientific">Citrobacter koseri</name>
    <name type="common">Citrobacter diversus</name>
    <dbReference type="NCBI Taxonomy" id="545"/>
    <lineage>
        <taxon>Bacteria</taxon>
        <taxon>Pseudomonadati</taxon>
        <taxon>Pseudomonadota</taxon>
        <taxon>Gammaproteobacteria</taxon>
        <taxon>Enterobacterales</taxon>
        <taxon>Enterobacteriaceae</taxon>
        <taxon>Citrobacter</taxon>
    </lineage>
</organism>
<dbReference type="Pfam" id="PF12796">
    <property type="entry name" value="Ank_2"/>
    <property type="match status" value="2"/>
</dbReference>
<dbReference type="PROSITE" id="PS50297">
    <property type="entry name" value="ANK_REP_REGION"/>
    <property type="match status" value="1"/>
</dbReference>
<sequence length="366" mass="41735">MTYFSDIDLYQLVYDENISALSDFLYSHDISINEKYLGDSLLHIAASKGKIRVCKYLVDKGINVNSIDDHYLTPLVESAREGHLDVLCFLLEVGAWSDGDPRGITTPLIEASLGGHPEIVKILLKYKVNINRLQTKLNCTALDISIAYGHEHIASILVCNGARKLLEVIELKNINGSGILSHIYDNAGVIITDEYIRGNVSIKTSLIGKRKQYINNKILFTFGSFVKKPCREFLICLPYGWPINVQIFSGDYREAFPLKFLFLLSELYKNGMDVKEGSILEKQDIIWSQLKWPENIDALVAVDYSFDHQEKEQNLEGETVDLLLFIPIKYPKSGRPKEDKLNQWITKRRIAKWNSVSFKNEWLSPV</sequence>
<gene>
    <name evidence="4" type="ORF">NCTC11075_02030</name>
</gene>
<protein>
    <submittedName>
        <fullName evidence="4">Ribulose-5-phosphate 4-epimerase and related epimerases and aldolases</fullName>
    </submittedName>
</protein>
<dbReference type="InterPro" id="IPR002110">
    <property type="entry name" value="Ankyrin_rpt"/>
</dbReference>
<dbReference type="RefSeq" id="WP_153257859.1">
    <property type="nucleotide sequence ID" value="NZ_CP136824.1"/>
</dbReference>
<dbReference type="SMART" id="SM00248">
    <property type="entry name" value="ANK"/>
    <property type="match status" value="4"/>
</dbReference>
<dbReference type="PANTHER" id="PTHR24198:SF165">
    <property type="entry name" value="ANKYRIN REPEAT-CONTAINING PROTEIN-RELATED"/>
    <property type="match status" value="1"/>
</dbReference>
<reference evidence="4 5" key="1">
    <citation type="submission" date="2018-12" db="EMBL/GenBank/DDBJ databases">
        <authorList>
            <consortium name="Pathogen Informatics"/>
        </authorList>
    </citation>
    <scope>NUCLEOTIDE SEQUENCE [LARGE SCALE GENOMIC DNA]</scope>
    <source>
        <strain evidence="4 5">NCTC11075</strain>
    </source>
</reference>
<name>A0A3S4I5H0_CITKO</name>
<dbReference type="EMBL" id="LR134204">
    <property type="protein sequence ID" value="VEB88985.1"/>
    <property type="molecule type" value="Genomic_DNA"/>
</dbReference>
<dbReference type="SUPFAM" id="SSF48403">
    <property type="entry name" value="Ankyrin repeat"/>
    <property type="match status" value="1"/>
</dbReference>